<evidence type="ECO:0000313" key="4">
    <source>
        <dbReference type="Proteomes" id="UP000184514"/>
    </source>
</evidence>
<dbReference type="InterPro" id="IPR026634">
    <property type="entry name" value="TPST-like"/>
</dbReference>
<dbReference type="SUPFAM" id="SSF48452">
    <property type="entry name" value="TPR-like"/>
    <property type="match status" value="1"/>
</dbReference>
<dbReference type="InterPro" id="IPR019734">
    <property type="entry name" value="TPR_rpt"/>
</dbReference>
<comment type="caution">
    <text evidence="3">The sequence shown here is derived from an EMBL/GenBank/DDBJ whole genome shotgun (WGS) entry which is preliminary data.</text>
</comment>
<dbReference type="Pfam" id="PF13414">
    <property type="entry name" value="TPR_11"/>
    <property type="match status" value="1"/>
</dbReference>
<sequence length="400" mass="45305">MGNALKDQGKLDEAIAAYNKALSIKPDYAETYNNMGVTLQDQGKLEEAIAAYNKALSIKPDYAVTHRNLSGLIKYKRNDPQISSVDELLKRLDLKDADRCHLLYAFAKMNEDLGCFEAAYDNYVVGGALRKKLLAYDLRHDRALFAKIREVASSLNDFDSTPPNAKTSHTPIFILGMPRSGTTLVEQIIACHSQVQGAGELNFLGNLGNSIACGAKPLTPDSMTKLQVKYLDELAKLSNGHQFVTDKMPHNFLYIALVLKALPEAKIIHVKRNPAATCWSNFKHYFQSNGLGYSYDLSDTVQYFSLYQDLIDFWDDLYPDQIYHLDYDRLTVDQELETRQLVEHLGLDWEDACLSPHENKRSVRTASQQQVREKMYSGSSEAWRKFEPYLNGAFDEFVTQ</sequence>
<keyword evidence="1" id="KW-0808">Transferase</keyword>
<evidence type="ECO:0000256" key="1">
    <source>
        <dbReference type="ARBA" id="ARBA00022679"/>
    </source>
</evidence>
<dbReference type="PANTHER" id="PTHR12788">
    <property type="entry name" value="PROTEIN-TYROSINE SULFOTRANSFERASE 2"/>
    <property type="match status" value="1"/>
</dbReference>
<organism evidence="3 4">
    <name type="scientific">Planktotalea frisia</name>
    <dbReference type="NCBI Taxonomy" id="696762"/>
    <lineage>
        <taxon>Bacteria</taxon>
        <taxon>Pseudomonadati</taxon>
        <taxon>Pseudomonadota</taxon>
        <taxon>Alphaproteobacteria</taxon>
        <taxon>Rhodobacterales</taxon>
        <taxon>Paracoccaceae</taxon>
        <taxon>Planktotalea</taxon>
    </lineage>
</organism>
<feature type="repeat" description="TPR" evidence="2">
    <location>
        <begin position="1"/>
        <end position="28"/>
    </location>
</feature>
<dbReference type="STRING" id="696762.PFRI_39950"/>
<keyword evidence="3" id="KW-0449">Lipoprotein</keyword>
<dbReference type="Pfam" id="PF13469">
    <property type="entry name" value="Sulfotransfer_3"/>
    <property type="match status" value="1"/>
</dbReference>
<name>A0A1L9NRE2_9RHOB</name>
<accession>A0A1L9NRE2</accession>
<gene>
    <name evidence="3" type="ORF">PFRI_39950</name>
</gene>
<dbReference type="SMART" id="SM00028">
    <property type="entry name" value="TPR"/>
    <property type="match status" value="2"/>
</dbReference>
<dbReference type="Gene3D" id="1.25.40.10">
    <property type="entry name" value="Tetratricopeptide repeat domain"/>
    <property type="match status" value="1"/>
</dbReference>
<dbReference type="PROSITE" id="PS50293">
    <property type="entry name" value="TPR_REGION"/>
    <property type="match status" value="2"/>
</dbReference>
<dbReference type="AlphaFoldDB" id="A0A1L9NRE2"/>
<dbReference type="Gene3D" id="3.40.50.300">
    <property type="entry name" value="P-loop containing nucleotide triphosphate hydrolases"/>
    <property type="match status" value="1"/>
</dbReference>
<protein>
    <submittedName>
        <fullName evidence="3">Lipoprotein NlpI</fullName>
    </submittedName>
</protein>
<dbReference type="EMBL" id="MLCB01000217">
    <property type="protein sequence ID" value="OJI91793.1"/>
    <property type="molecule type" value="Genomic_DNA"/>
</dbReference>
<dbReference type="GO" id="GO:0008476">
    <property type="term" value="F:protein-tyrosine sulfotransferase activity"/>
    <property type="evidence" value="ECO:0007669"/>
    <property type="project" value="InterPro"/>
</dbReference>
<reference evidence="3 4" key="1">
    <citation type="submission" date="2016-10" db="EMBL/GenBank/DDBJ databases">
        <title>Genome sequence of Planktotalea frisia SH6-1.</title>
        <authorList>
            <person name="Poehlein A."/>
            <person name="Bakenhus I."/>
            <person name="Voget S."/>
            <person name="Brinkhoff T."/>
            <person name="Simon M."/>
        </authorList>
    </citation>
    <scope>NUCLEOTIDE SEQUENCE [LARGE SCALE GENOMIC DNA]</scope>
    <source>
        <strain evidence="3 4">SH6-1</strain>
    </source>
</reference>
<keyword evidence="2" id="KW-0802">TPR repeat</keyword>
<dbReference type="InterPro" id="IPR027417">
    <property type="entry name" value="P-loop_NTPase"/>
</dbReference>
<dbReference type="PANTHER" id="PTHR12788:SF10">
    <property type="entry name" value="PROTEIN-TYROSINE SULFOTRANSFERASE"/>
    <property type="match status" value="1"/>
</dbReference>
<dbReference type="SUPFAM" id="SSF52540">
    <property type="entry name" value="P-loop containing nucleoside triphosphate hydrolases"/>
    <property type="match status" value="1"/>
</dbReference>
<dbReference type="Proteomes" id="UP000184514">
    <property type="component" value="Unassembled WGS sequence"/>
</dbReference>
<feature type="repeat" description="TPR" evidence="2">
    <location>
        <begin position="29"/>
        <end position="62"/>
    </location>
</feature>
<evidence type="ECO:0000256" key="2">
    <source>
        <dbReference type="PROSITE-ProRule" id="PRU00339"/>
    </source>
</evidence>
<dbReference type="InterPro" id="IPR011990">
    <property type="entry name" value="TPR-like_helical_dom_sf"/>
</dbReference>
<evidence type="ECO:0000313" key="3">
    <source>
        <dbReference type="EMBL" id="OJI91793.1"/>
    </source>
</evidence>
<keyword evidence="4" id="KW-1185">Reference proteome</keyword>
<proteinExistence type="predicted"/>
<dbReference type="PROSITE" id="PS50005">
    <property type="entry name" value="TPR"/>
    <property type="match status" value="2"/>
</dbReference>